<keyword evidence="2" id="KW-1185">Reference proteome</keyword>
<proteinExistence type="predicted"/>
<sequence length="418" mass="47713">MLFLKRINFIILAVIVLVLTACGTNPKSTLDEYKEAVLNEDADKLIELLSDENVKVTKEEAVAHSKLVNEHYSEESLNRALEKIIQNIENIEGDSSHNLPGEFKTIMVVESVDGEVVLSVNREEVRAPLERAIFTYEFNGEELTVGDNENDHSVIDNLIPGIYRFEGMAEMNGIDFEMTVDVNFNEKDITRVTDDAVILNFAVDNDFKVENQKAFAGDEEITDLGNGNVGYGPIFPNNTNVYFTGEYEGQTVKTNVARLDSKEQGTRYVYVELSYDQNELTRIDRLISEQEETEKKKNYNISRSKSRITALYDTLEIAFKRNSREGQENILKDNFMNDNVTEKVLGYVDKHLDPENIPNIEIIKHELVEQNNDTSELKYNVEIEIQSENEQIVKEHHQVELQDSTGEGNFKVSDITFE</sequence>
<dbReference type="Proteomes" id="UP000044136">
    <property type="component" value="Unassembled WGS sequence"/>
</dbReference>
<evidence type="ECO:0000313" key="1">
    <source>
        <dbReference type="EMBL" id="CDZ99115.1"/>
    </source>
</evidence>
<reference evidence="1 2" key="1">
    <citation type="submission" date="2014-07" db="EMBL/GenBank/DDBJ databases">
        <authorList>
            <person name="Urmite Genomes Urmite Genomes"/>
        </authorList>
    </citation>
    <scope>NUCLEOTIDE SEQUENCE [LARGE SCALE GENOMIC DNA]</scope>
    <source>
        <strain evidence="1 2">13MG44_air</strain>
    </source>
</reference>
<evidence type="ECO:0000313" key="2">
    <source>
        <dbReference type="Proteomes" id="UP000044136"/>
    </source>
</evidence>
<accession>A0A078LYN4</accession>
<dbReference type="AlphaFoldDB" id="A0A078LYN4"/>
<dbReference type="eggNOG" id="ENOG50331T5">
    <property type="taxonomic scope" value="Bacteria"/>
</dbReference>
<dbReference type="STRING" id="1461582.BN1048_00237"/>
<name>A0A078LYN4_9STAP</name>
<dbReference type="HOGENOM" id="CLU_656858_0_0_9"/>
<gene>
    <name evidence="1" type="ORF">BN1048_00237</name>
</gene>
<organism evidence="1 2">
    <name type="scientific">Jeotgalicoccus saudimassiliensis</name>
    <dbReference type="NCBI Taxonomy" id="1461582"/>
    <lineage>
        <taxon>Bacteria</taxon>
        <taxon>Bacillati</taxon>
        <taxon>Bacillota</taxon>
        <taxon>Bacilli</taxon>
        <taxon>Bacillales</taxon>
        <taxon>Staphylococcaceae</taxon>
        <taxon>Jeotgalicoccus</taxon>
    </lineage>
</organism>
<dbReference type="PROSITE" id="PS51257">
    <property type="entry name" value="PROKAR_LIPOPROTEIN"/>
    <property type="match status" value="1"/>
</dbReference>
<dbReference type="EMBL" id="CCSE01000001">
    <property type="protein sequence ID" value="CDZ99115.1"/>
    <property type="molecule type" value="Genomic_DNA"/>
</dbReference>
<protein>
    <submittedName>
        <fullName evidence="1">Uncharacterized protein</fullName>
    </submittedName>
</protein>